<dbReference type="InterPro" id="IPR010610">
    <property type="entry name" value="EryCIII-like_C"/>
</dbReference>
<dbReference type="GO" id="GO:0016758">
    <property type="term" value="F:hexosyltransferase activity"/>
    <property type="evidence" value="ECO:0007669"/>
    <property type="project" value="UniProtKB-ARBA"/>
</dbReference>
<dbReference type="AlphaFoldDB" id="A0AAV9X2V2"/>
<dbReference type="GO" id="GO:0008194">
    <property type="term" value="F:UDP-glycosyltransferase activity"/>
    <property type="evidence" value="ECO:0007669"/>
    <property type="project" value="InterPro"/>
</dbReference>
<protein>
    <recommendedName>
        <fullName evidence="3">Erythromycin biosynthesis protein CIII-like C-terminal domain-containing protein</fullName>
    </recommendedName>
</protein>
<dbReference type="EMBL" id="JAVHJO010000012">
    <property type="protein sequence ID" value="KAK6531889.1"/>
    <property type="molecule type" value="Genomic_DNA"/>
</dbReference>
<dbReference type="InterPro" id="IPR050271">
    <property type="entry name" value="UDP-glycosyltransferase"/>
</dbReference>
<accession>A0AAV9X2V2</accession>
<dbReference type="Gene3D" id="3.40.50.2000">
    <property type="entry name" value="Glycogen Phosphorylase B"/>
    <property type="match status" value="2"/>
</dbReference>
<feature type="domain" description="Erythromycin biosynthesis protein CIII-like C-terminal" evidence="3">
    <location>
        <begin position="363"/>
        <end position="458"/>
    </location>
</feature>
<evidence type="ECO:0000313" key="4">
    <source>
        <dbReference type="EMBL" id="KAK6531889.1"/>
    </source>
</evidence>
<keyword evidence="1" id="KW-0328">Glycosyltransferase</keyword>
<evidence type="ECO:0000313" key="5">
    <source>
        <dbReference type="Proteomes" id="UP001365542"/>
    </source>
</evidence>
<dbReference type="PANTHER" id="PTHR48043">
    <property type="entry name" value="EG:EG0003.4 PROTEIN-RELATED"/>
    <property type="match status" value="1"/>
</dbReference>
<dbReference type="PANTHER" id="PTHR48043:SF145">
    <property type="entry name" value="FI06409P-RELATED"/>
    <property type="match status" value="1"/>
</dbReference>
<dbReference type="Pfam" id="PF06722">
    <property type="entry name" value="EryCIII-like_C"/>
    <property type="match status" value="1"/>
</dbReference>
<gene>
    <name evidence="4" type="ORF">TWF694_003052</name>
</gene>
<dbReference type="SUPFAM" id="SSF53756">
    <property type="entry name" value="UDP-Glycosyltransferase/glycogen phosphorylase"/>
    <property type="match status" value="1"/>
</dbReference>
<organism evidence="4 5">
    <name type="scientific">Orbilia ellipsospora</name>
    <dbReference type="NCBI Taxonomy" id="2528407"/>
    <lineage>
        <taxon>Eukaryota</taxon>
        <taxon>Fungi</taxon>
        <taxon>Dikarya</taxon>
        <taxon>Ascomycota</taxon>
        <taxon>Pezizomycotina</taxon>
        <taxon>Orbiliomycetes</taxon>
        <taxon>Orbiliales</taxon>
        <taxon>Orbiliaceae</taxon>
        <taxon>Orbilia</taxon>
    </lineage>
</organism>
<sequence length="499" mass="56221">MSSPRSSILFLTHPELGQANVHLATLYELLLAQQYDLHIASFEDKNLDKSLNFIVDFANQNATSGTVAPTENVAAGGSREQVKRHVVTGVSMQVIHPDPRTQCHSPRFRHFRKHFKPTFNELLNHQSPDEYSDSVQSVVEIIKDVRPAVAVVDSLFWQGIDAVRLTKQPYVVLWPNFLKECVGGMMPRSRTMWKLPVSGTGYAYPVPLHLKPANMLIFLSFFSAIMGSSKRKLMDKRRKAMGLKGPHPILDLNGAPHITPCLRDIDYPCEFDDSVITNCGPIIFPSSIKSDDPLLVWIKRMPTVLINLGTHCNFYEKHATEMLKGIRTVVDKLPGIQILWKWKEVEKHAELVDKFVGENNDRVKIVRWLENSPMDLLKTGDIVCNVHHGGANSFYEALWAGVPHVILPKWFDNYDMAARAEWLGVGVWASRKTAPDENAEELAAGILTILEEGPKSAKFKENCEKYARIAQASGGRKQAADKIGDYARLYEVRDSRETL</sequence>
<reference evidence="4 5" key="1">
    <citation type="submission" date="2019-10" db="EMBL/GenBank/DDBJ databases">
        <authorList>
            <person name="Palmer J.M."/>
        </authorList>
    </citation>
    <scope>NUCLEOTIDE SEQUENCE [LARGE SCALE GENOMIC DNA]</scope>
    <source>
        <strain evidence="4 5">TWF694</strain>
    </source>
</reference>
<evidence type="ECO:0000256" key="2">
    <source>
        <dbReference type="ARBA" id="ARBA00022679"/>
    </source>
</evidence>
<proteinExistence type="predicted"/>
<comment type="caution">
    <text evidence="4">The sequence shown here is derived from an EMBL/GenBank/DDBJ whole genome shotgun (WGS) entry which is preliminary data.</text>
</comment>
<dbReference type="InterPro" id="IPR002213">
    <property type="entry name" value="UDP_glucos_trans"/>
</dbReference>
<name>A0AAV9X2V2_9PEZI</name>
<keyword evidence="5" id="KW-1185">Reference proteome</keyword>
<dbReference type="Proteomes" id="UP001365542">
    <property type="component" value="Unassembled WGS sequence"/>
</dbReference>
<evidence type="ECO:0000256" key="1">
    <source>
        <dbReference type="ARBA" id="ARBA00022676"/>
    </source>
</evidence>
<dbReference type="CDD" id="cd03784">
    <property type="entry name" value="GT1_Gtf-like"/>
    <property type="match status" value="1"/>
</dbReference>
<evidence type="ECO:0000259" key="3">
    <source>
        <dbReference type="Pfam" id="PF06722"/>
    </source>
</evidence>
<keyword evidence="2" id="KW-0808">Transferase</keyword>